<organism evidence="1 2">
    <name type="scientific">Streptomyces graminofaciens</name>
    <dbReference type="NCBI Taxonomy" id="68212"/>
    <lineage>
        <taxon>Bacteria</taxon>
        <taxon>Bacillati</taxon>
        <taxon>Actinomycetota</taxon>
        <taxon>Actinomycetes</taxon>
        <taxon>Kitasatosporales</taxon>
        <taxon>Streptomycetaceae</taxon>
        <taxon>Streptomyces</taxon>
    </lineage>
</organism>
<dbReference type="EMBL" id="AP018448">
    <property type="protein sequence ID" value="BBC37028.1"/>
    <property type="molecule type" value="Genomic_DNA"/>
</dbReference>
<protein>
    <recommendedName>
        <fullName evidence="3">Transposase</fullName>
    </recommendedName>
</protein>
<accession>A0ABN5VU66</accession>
<keyword evidence="2" id="KW-1185">Reference proteome</keyword>
<dbReference type="Proteomes" id="UP001321542">
    <property type="component" value="Chromosome"/>
</dbReference>
<gene>
    <name evidence="1" type="ORF">SGFS_083220</name>
</gene>
<evidence type="ECO:0008006" key="3">
    <source>
        <dbReference type="Google" id="ProtNLM"/>
    </source>
</evidence>
<proteinExistence type="predicted"/>
<reference evidence="1 2" key="2">
    <citation type="journal article" date="2023" name="ChemBioChem">
        <title>Acyltransferase Domain Exchange between Two Independent Type I Polyketide Synthases in the Same Producer Strain of Macrolide Antibiotics.</title>
        <authorList>
            <person name="Kudo F."/>
            <person name="Kishikawa K."/>
            <person name="Tsuboi K."/>
            <person name="Kido T."/>
            <person name="Usui T."/>
            <person name="Hashimoto J."/>
            <person name="Shin-Ya K."/>
            <person name="Miyanaga A."/>
            <person name="Eguchi T."/>
        </authorList>
    </citation>
    <scope>NUCLEOTIDE SEQUENCE [LARGE SCALE GENOMIC DNA]</scope>
    <source>
        <strain evidence="1 2">A-8890</strain>
    </source>
</reference>
<name>A0ABN5VU66_9ACTN</name>
<sequence>MGGTAVHTMCGTAVRYGAERYTRRMPGVQPWVGQSIKVRNAHEMVLWWDAQVPDRLPSLGSKAA</sequence>
<evidence type="ECO:0000313" key="2">
    <source>
        <dbReference type="Proteomes" id="UP001321542"/>
    </source>
</evidence>
<reference evidence="1 2" key="1">
    <citation type="journal article" date="2010" name="ChemBioChem">
        <title>Cloning and characterization of the biosynthetic gene cluster of 16-membered macrolide antibiotic FD-891: involvement of a dual functional cytochrome P450 monooxygenase catalyzing epoxidation and hydroxylation.</title>
        <authorList>
            <person name="Kudo F."/>
            <person name="Motegi A."/>
            <person name="Mizoue K."/>
            <person name="Eguchi T."/>
        </authorList>
    </citation>
    <scope>NUCLEOTIDE SEQUENCE [LARGE SCALE GENOMIC DNA]</scope>
    <source>
        <strain evidence="1 2">A-8890</strain>
    </source>
</reference>
<evidence type="ECO:0000313" key="1">
    <source>
        <dbReference type="EMBL" id="BBC37028.1"/>
    </source>
</evidence>